<dbReference type="PANTHER" id="PTHR30561:SF0">
    <property type="entry name" value="GUANIDINIUM EXPORTER"/>
    <property type="match status" value="1"/>
</dbReference>
<evidence type="ECO:0000256" key="1">
    <source>
        <dbReference type="ARBA" id="ARBA00004651"/>
    </source>
</evidence>
<keyword evidence="2" id="KW-0813">Transport</keyword>
<dbReference type="SUPFAM" id="SSF103481">
    <property type="entry name" value="Multidrug resistance efflux transporter EmrE"/>
    <property type="match status" value="1"/>
</dbReference>
<dbReference type="OrthoDB" id="21828at2"/>
<evidence type="ECO:0000256" key="3">
    <source>
        <dbReference type="ARBA" id="ARBA00022475"/>
    </source>
</evidence>
<proteinExistence type="inferred from homology"/>
<keyword evidence="3" id="KW-1003">Cell membrane</keyword>
<dbReference type="PANTHER" id="PTHR30561">
    <property type="entry name" value="SMR FAMILY PROTON-DEPENDENT DRUG EFFLUX TRANSPORTER SUGE"/>
    <property type="match status" value="1"/>
</dbReference>
<evidence type="ECO:0000256" key="8">
    <source>
        <dbReference type="SAM" id="Phobius"/>
    </source>
</evidence>
<comment type="caution">
    <text evidence="9">The sequence shown here is derived from an EMBL/GenBank/DDBJ whole genome shotgun (WGS) entry which is preliminary data.</text>
</comment>
<evidence type="ECO:0000256" key="6">
    <source>
        <dbReference type="ARBA" id="ARBA00023136"/>
    </source>
</evidence>
<dbReference type="GO" id="GO:0005886">
    <property type="term" value="C:plasma membrane"/>
    <property type="evidence" value="ECO:0007669"/>
    <property type="project" value="UniProtKB-SubCell"/>
</dbReference>
<comment type="subcellular location">
    <subcellularLocation>
        <location evidence="1 7">Cell membrane</location>
        <topology evidence="1 7">Multi-pass membrane protein</topology>
    </subcellularLocation>
</comment>
<comment type="similarity">
    <text evidence="7">Belongs to the drug/metabolite transporter (DMT) superfamily. Small multidrug resistance (SMR) (TC 2.A.7.1) family.</text>
</comment>
<evidence type="ECO:0000256" key="2">
    <source>
        <dbReference type="ARBA" id="ARBA00022448"/>
    </source>
</evidence>
<evidence type="ECO:0000256" key="4">
    <source>
        <dbReference type="ARBA" id="ARBA00022692"/>
    </source>
</evidence>
<evidence type="ECO:0000256" key="7">
    <source>
        <dbReference type="RuleBase" id="RU003942"/>
    </source>
</evidence>
<evidence type="ECO:0000256" key="5">
    <source>
        <dbReference type="ARBA" id="ARBA00022989"/>
    </source>
</evidence>
<gene>
    <name evidence="9" type="ORF">CLV29_0070</name>
</gene>
<feature type="transmembrane region" description="Helical" evidence="8">
    <location>
        <begin position="33"/>
        <end position="51"/>
    </location>
</feature>
<keyword evidence="5 8" id="KW-1133">Transmembrane helix</keyword>
<dbReference type="AlphaFoldDB" id="A0A4R7J577"/>
<protein>
    <submittedName>
        <fullName evidence="9">Quaternary ammonium compound-resistance protein SugE</fullName>
    </submittedName>
</protein>
<organism evidence="9 10">
    <name type="scientific">Naumannella halotolerans</name>
    <dbReference type="NCBI Taxonomy" id="993414"/>
    <lineage>
        <taxon>Bacteria</taxon>
        <taxon>Bacillati</taxon>
        <taxon>Actinomycetota</taxon>
        <taxon>Actinomycetes</taxon>
        <taxon>Propionibacteriales</taxon>
        <taxon>Propionibacteriaceae</taxon>
        <taxon>Naumannella</taxon>
    </lineage>
</organism>
<dbReference type="GO" id="GO:0022857">
    <property type="term" value="F:transmembrane transporter activity"/>
    <property type="evidence" value="ECO:0007669"/>
    <property type="project" value="InterPro"/>
</dbReference>
<dbReference type="EMBL" id="SOAW01000001">
    <property type="protein sequence ID" value="TDT32492.1"/>
    <property type="molecule type" value="Genomic_DNA"/>
</dbReference>
<feature type="transmembrane region" description="Helical" evidence="8">
    <location>
        <begin position="58"/>
        <end position="78"/>
    </location>
</feature>
<keyword evidence="6 8" id="KW-0472">Membrane</keyword>
<feature type="transmembrane region" description="Helical" evidence="8">
    <location>
        <begin position="84"/>
        <end position="103"/>
    </location>
</feature>
<dbReference type="Gene3D" id="1.10.3730.20">
    <property type="match status" value="1"/>
</dbReference>
<sequence length="104" mass="10894">MDWLILIVSGMLEAVWATALGASNGLRRKLPTAIFVIAVVISMAGLSWAMITIPTGTAYAVWVGIGASLTVLWGFVSGQERPTIARSLLLVVLVGSVIGLKVVS</sequence>
<dbReference type="InterPro" id="IPR045324">
    <property type="entry name" value="Small_multidrug_res"/>
</dbReference>
<dbReference type="InterPro" id="IPR000390">
    <property type="entry name" value="Small_drug/metabolite_transptr"/>
</dbReference>
<accession>A0A4R7J577</accession>
<reference evidence="9 10" key="1">
    <citation type="submission" date="2019-03" db="EMBL/GenBank/DDBJ databases">
        <title>Genomic Encyclopedia of Archaeal and Bacterial Type Strains, Phase II (KMG-II): from individual species to whole genera.</title>
        <authorList>
            <person name="Goeker M."/>
        </authorList>
    </citation>
    <scope>NUCLEOTIDE SEQUENCE [LARGE SCALE GENOMIC DNA]</scope>
    <source>
        <strain evidence="9 10">DSM 24323</strain>
    </source>
</reference>
<dbReference type="InterPro" id="IPR037185">
    <property type="entry name" value="EmrE-like"/>
</dbReference>
<dbReference type="Pfam" id="PF00893">
    <property type="entry name" value="Multi_Drug_Res"/>
    <property type="match status" value="1"/>
</dbReference>
<keyword evidence="10" id="KW-1185">Reference proteome</keyword>
<evidence type="ECO:0000313" key="9">
    <source>
        <dbReference type="EMBL" id="TDT32492.1"/>
    </source>
</evidence>
<dbReference type="Proteomes" id="UP000295371">
    <property type="component" value="Unassembled WGS sequence"/>
</dbReference>
<evidence type="ECO:0000313" key="10">
    <source>
        <dbReference type="Proteomes" id="UP000295371"/>
    </source>
</evidence>
<name>A0A4R7J577_9ACTN</name>
<keyword evidence="4 7" id="KW-0812">Transmembrane</keyword>